<gene>
    <name evidence="3" type="ORF">CcarbDRAFT_0598</name>
</gene>
<accession>C6PP81</accession>
<evidence type="ECO:0000256" key="1">
    <source>
        <dbReference type="SAM" id="Phobius"/>
    </source>
</evidence>
<feature type="transmembrane region" description="Helical" evidence="1">
    <location>
        <begin position="107"/>
        <end position="129"/>
    </location>
</feature>
<evidence type="ECO:0000259" key="2">
    <source>
        <dbReference type="Pfam" id="PF05057"/>
    </source>
</evidence>
<dbReference type="Pfam" id="PF05057">
    <property type="entry name" value="DUF676"/>
    <property type="match status" value="1"/>
</dbReference>
<proteinExistence type="predicted"/>
<keyword evidence="1" id="KW-1133">Transmembrane helix</keyword>
<comment type="caution">
    <text evidence="3">The sequence shown here is derived from an EMBL/GenBank/DDBJ whole genome shotgun (WGS) entry which is preliminary data.</text>
</comment>
<sequence length="448" mass="51795">MYIFFIFAPHIVLLGHFFSEHTKFGQDNFICKWIILTAMIVFISYLWMKVNIAPHTKKQIVNLRLRVMLGGRRIVLYGLYTALIQTVIYLTSHAAIQNFGIPKKIVIIDSIIVVLIIITLLVNGMLRILCTSRRLNIVKRLIVGFWSFIPIINIFIMLYACHIAEMEYDHECYKVINHEARVDSAVCKTKYPLVLVHGVGFRDLKYINYWGRIPKELIRNGAKVYYGNQEAWGTVEYNAKDIKNKILDILKETGCEKVNIIAHSKGGLDARYMISKLEMGDYVASLTMISSPHRGCKFVDIACKIPDKIYKAVARFFDKHYKLLGDKNPDFYTASRQFSTYHSKKFNEEVKDVEQVYYQSYTSVVKNIFSDYVVAIPYIFVKLTEGENDGLVAIDSAKWGEFKGIFRNKGRRGISHGDIIDLRRDDYKGFDVIEKYVKIVSELKNKGY</sequence>
<dbReference type="InterPro" id="IPR029058">
    <property type="entry name" value="AB_hydrolase_fold"/>
</dbReference>
<evidence type="ECO:0000313" key="3">
    <source>
        <dbReference type="EMBL" id="EET88959.1"/>
    </source>
</evidence>
<dbReference type="Proteomes" id="UP000004198">
    <property type="component" value="Unassembled WGS sequence"/>
</dbReference>
<dbReference type="AlphaFoldDB" id="C6PP81"/>
<feature type="transmembrane region" description="Helical" evidence="1">
    <location>
        <begin position="74"/>
        <end position="95"/>
    </location>
</feature>
<dbReference type="EMBL" id="ACVI01000006">
    <property type="protein sequence ID" value="EET88959.1"/>
    <property type="molecule type" value="Genomic_DNA"/>
</dbReference>
<feature type="domain" description="DUF676" evidence="2">
    <location>
        <begin position="229"/>
        <end position="300"/>
    </location>
</feature>
<dbReference type="InterPro" id="IPR007751">
    <property type="entry name" value="DUF676_lipase-like"/>
</dbReference>
<feature type="transmembrane region" description="Helical" evidence="1">
    <location>
        <begin position="29"/>
        <end position="48"/>
    </location>
</feature>
<feature type="transmembrane region" description="Helical" evidence="1">
    <location>
        <begin position="141"/>
        <end position="160"/>
    </location>
</feature>
<protein>
    <submittedName>
        <fullName evidence="3">PGAP1 family protein</fullName>
    </submittedName>
</protein>
<keyword evidence="1" id="KW-0812">Transmembrane</keyword>
<dbReference type="eggNOG" id="COG1075">
    <property type="taxonomic scope" value="Bacteria"/>
</dbReference>
<keyword evidence="1" id="KW-0472">Membrane</keyword>
<keyword evidence="4" id="KW-1185">Reference proteome</keyword>
<evidence type="ECO:0000313" key="4">
    <source>
        <dbReference type="Proteomes" id="UP000004198"/>
    </source>
</evidence>
<dbReference type="PANTHER" id="PTHR11440">
    <property type="entry name" value="LECITHIN-CHOLESTEROL ACYLTRANSFERASE-RELATED"/>
    <property type="match status" value="1"/>
</dbReference>
<organism evidence="3 4">
    <name type="scientific">Clostridium carboxidivorans P7</name>
    <dbReference type="NCBI Taxonomy" id="536227"/>
    <lineage>
        <taxon>Bacteria</taxon>
        <taxon>Bacillati</taxon>
        <taxon>Bacillota</taxon>
        <taxon>Clostridia</taxon>
        <taxon>Eubacteriales</taxon>
        <taxon>Clostridiaceae</taxon>
        <taxon>Clostridium</taxon>
    </lineage>
</organism>
<dbReference type="STRING" id="536227.Ccar_03460"/>
<name>C6PP81_9CLOT</name>
<dbReference type="SUPFAM" id="SSF53474">
    <property type="entry name" value="alpha/beta-Hydrolases"/>
    <property type="match status" value="1"/>
</dbReference>
<reference evidence="3 4" key="1">
    <citation type="submission" date="2009-06" db="EMBL/GenBank/DDBJ databases">
        <title>The draft genome of Clostridium carboxidivorans P7.</title>
        <authorList>
            <consortium name="US DOE Joint Genome Institute (JGI-PGF)"/>
            <person name="Lucas S."/>
            <person name="Copeland A."/>
            <person name="Lapidus A."/>
            <person name="Glavina del Rio T."/>
            <person name="Tice H."/>
            <person name="Bruce D."/>
            <person name="Goodwin L."/>
            <person name="Pitluck S."/>
            <person name="Larimer F."/>
            <person name="Land M.L."/>
            <person name="Hauser L."/>
            <person name="Hemme C.L."/>
        </authorList>
    </citation>
    <scope>NUCLEOTIDE SEQUENCE [LARGE SCALE GENOMIC DNA]</scope>
    <source>
        <strain evidence="3 4">P7</strain>
    </source>
</reference>
<dbReference type="Gene3D" id="3.40.50.1820">
    <property type="entry name" value="alpha/beta hydrolase"/>
    <property type="match status" value="1"/>
</dbReference>